<sequence>MGSSNYVAWASSVELWCKGQGVKDHLPNIACVVDEKAKPSGEDAKAKAQWEKVDAQLCSLLWRSIDSKLMPLFCPFQTCYSVWKKARALYTNDISRFYDVISHDTLILALHVNLSKGCLFPVNIVSYIQSLAAITSICVSFPSEDWEIADSTLQFWCSLAGYILGLDADRGENVKSVKILFFPVFSALLDALLLRSQVDDSTFYGEGAMVELPDTLEQFRMSLTELLVDVCQLLGSAAFIQKVSLGWLITLCCFK</sequence>
<dbReference type="GO" id="GO:0006606">
    <property type="term" value="P:protein import into nucleus"/>
    <property type="evidence" value="ECO:0007669"/>
    <property type="project" value="TreeGrafter"/>
</dbReference>
<dbReference type="Proteomes" id="UP001234989">
    <property type="component" value="Chromosome 2"/>
</dbReference>
<dbReference type="PANTHER" id="PTHR12363:SF44">
    <property type="entry name" value="ARM REPEAT SUPERFAMILY PROTEIN"/>
    <property type="match status" value="1"/>
</dbReference>
<evidence type="ECO:0000313" key="2">
    <source>
        <dbReference type="Proteomes" id="UP001234989"/>
    </source>
</evidence>
<dbReference type="AlphaFoldDB" id="A0AAF0Q7D7"/>
<dbReference type="PANTHER" id="PTHR12363">
    <property type="entry name" value="TRANSPORTIN 3 AND IMPORTIN 13"/>
    <property type="match status" value="1"/>
</dbReference>
<keyword evidence="2" id="KW-1185">Reference proteome</keyword>
<organism evidence="1 2">
    <name type="scientific">Solanum verrucosum</name>
    <dbReference type="NCBI Taxonomy" id="315347"/>
    <lineage>
        <taxon>Eukaryota</taxon>
        <taxon>Viridiplantae</taxon>
        <taxon>Streptophyta</taxon>
        <taxon>Embryophyta</taxon>
        <taxon>Tracheophyta</taxon>
        <taxon>Spermatophyta</taxon>
        <taxon>Magnoliopsida</taxon>
        <taxon>eudicotyledons</taxon>
        <taxon>Gunneridae</taxon>
        <taxon>Pentapetalae</taxon>
        <taxon>asterids</taxon>
        <taxon>lamiids</taxon>
        <taxon>Solanales</taxon>
        <taxon>Solanaceae</taxon>
        <taxon>Solanoideae</taxon>
        <taxon>Solaneae</taxon>
        <taxon>Solanum</taxon>
    </lineage>
</organism>
<evidence type="ECO:0000313" key="1">
    <source>
        <dbReference type="EMBL" id="WMV17717.1"/>
    </source>
</evidence>
<dbReference type="GO" id="GO:0005737">
    <property type="term" value="C:cytoplasm"/>
    <property type="evidence" value="ECO:0007669"/>
    <property type="project" value="TreeGrafter"/>
</dbReference>
<protein>
    <submittedName>
        <fullName evidence="1">Uncharacterized protein</fullName>
    </submittedName>
</protein>
<reference evidence="1" key="1">
    <citation type="submission" date="2023-08" db="EMBL/GenBank/DDBJ databases">
        <title>A de novo genome assembly of Solanum verrucosum Schlechtendal, a Mexican diploid species geographically isolated from the other diploid A-genome species in potato relatives.</title>
        <authorList>
            <person name="Hosaka K."/>
        </authorList>
    </citation>
    <scope>NUCLEOTIDE SEQUENCE</scope>
    <source>
        <tissue evidence="1">Young leaves</tissue>
    </source>
</reference>
<name>A0AAF0Q7D7_SOLVR</name>
<dbReference type="Gene3D" id="1.25.10.10">
    <property type="entry name" value="Leucine-rich Repeat Variant"/>
    <property type="match status" value="1"/>
</dbReference>
<accession>A0AAF0Q7D7</accession>
<dbReference type="InterPro" id="IPR011989">
    <property type="entry name" value="ARM-like"/>
</dbReference>
<dbReference type="InterPro" id="IPR051345">
    <property type="entry name" value="Importin_beta-like_NTR"/>
</dbReference>
<gene>
    <name evidence="1" type="ORF">MTR67_011102</name>
</gene>
<proteinExistence type="predicted"/>
<dbReference type="EMBL" id="CP133613">
    <property type="protein sequence ID" value="WMV17717.1"/>
    <property type="molecule type" value="Genomic_DNA"/>
</dbReference>